<evidence type="ECO:0000259" key="9">
    <source>
        <dbReference type="Pfam" id="PF00849"/>
    </source>
</evidence>
<organism evidence="10 11">
    <name type="scientific">Argiope bruennichi</name>
    <name type="common">Wasp spider</name>
    <name type="synonym">Aranea bruennichi</name>
    <dbReference type="NCBI Taxonomy" id="94029"/>
    <lineage>
        <taxon>Eukaryota</taxon>
        <taxon>Metazoa</taxon>
        <taxon>Ecdysozoa</taxon>
        <taxon>Arthropoda</taxon>
        <taxon>Chelicerata</taxon>
        <taxon>Arachnida</taxon>
        <taxon>Araneae</taxon>
        <taxon>Araneomorphae</taxon>
        <taxon>Entelegynae</taxon>
        <taxon>Araneoidea</taxon>
        <taxon>Araneidae</taxon>
        <taxon>Argiope</taxon>
    </lineage>
</organism>
<dbReference type="SUPFAM" id="SSF55120">
    <property type="entry name" value="Pseudouridine synthase"/>
    <property type="match status" value="1"/>
</dbReference>
<evidence type="ECO:0000313" key="10">
    <source>
        <dbReference type="EMBL" id="KAF8792780.1"/>
    </source>
</evidence>
<dbReference type="CDD" id="cd02869">
    <property type="entry name" value="PseudoU_synth_RluA_like"/>
    <property type="match status" value="1"/>
</dbReference>
<evidence type="ECO:0000256" key="4">
    <source>
        <dbReference type="ARBA" id="ARBA00023235"/>
    </source>
</evidence>
<dbReference type="GO" id="GO:0001522">
    <property type="term" value="P:pseudouridine synthesis"/>
    <property type="evidence" value="ECO:0007669"/>
    <property type="project" value="InterPro"/>
</dbReference>
<evidence type="ECO:0000256" key="5">
    <source>
        <dbReference type="ARBA" id="ARBA00036943"/>
    </source>
</evidence>
<dbReference type="EMBL" id="JABXBU010000003">
    <property type="protein sequence ID" value="KAF8792780.1"/>
    <property type="molecule type" value="Genomic_DNA"/>
</dbReference>
<feature type="domain" description="Pseudouridine synthase RsuA/RluA-like" evidence="9">
    <location>
        <begin position="610"/>
        <end position="776"/>
    </location>
</feature>
<dbReference type="PANTHER" id="PTHR21600">
    <property type="entry name" value="MITOCHONDRIAL RNA PSEUDOURIDINE SYNTHASE"/>
    <property type="match status" value="1"/>
</dbReference>
<protein>
    <recommendedName>
        <fullName evidence="6">Pseudouridylate synthase RPUSD4, mitochondrial</fullName>
    </recommendedName>
    <alternativeName>
        <fullName evidence="7">RNA pseudouridylate synthase domain-containing protein 4</fullName>
    </alternativeName>
</protein>
<keyword evidence="4" id="KW-0413">Isomerase</keyword>
<evidence type="ECO:0000313" key="11">
    <source>
        <dbReference type="Proteomes" id="UP000807504"/>
    </source>
</evidence>
<accession>A0A8T0FTD3</accession>
<dbReference type="Pfam" id="PF00849">
    <property type="entry name" value="PseudoU_synth_2"/>
    <property type="match status" value="1"/>
</dbReference>
<comment type="caution">
    <text evidence="10">The sequence shown here is derived from an EMBL/GenBank/DDBJ whole genome shotgun (WGS) entry which is preliminary data.</text>
</comment>
<proteinExistence type="inferred from homology"/>
<dbReference type="InterPro" id="IPR006145">
    <property type="entry name" value="PsdUridine_synth_RsuA/RluA"/>
</dbReference>
<dbReference type="InterPro" id="IPR006224">
    <property type="entry name" value="PsdUridine_synth_RluA-like_CS"/>
</dbReference>
<dbReference type="InterPro" id="IPR050188">
    <property type="entry name" value="RluA_PseudoU_synthase"/>
</dbReference>
<comment type="catalytic activity">
    <reaction evidence="2">
        <text>uridine in 5S rRNA = pseudouridine in 5S rRNA</text>
        <dbReference type="Rhea" id="RHEA:47036"/>
        <dbReference type="Rhea" id="RHEA-COMP:11730"/>
        <dbReference type="Rhea" id="RHEA-COMP:11731"/>
        <dbReference type="ChEBI" id="CHEBI:65314"/>
        <dbReference type="ChEBI" id="CHEBI:65315"/>
    </reaction>
</comment>
<dbReference type="PROSITE" id="PS01129">
    <property type="entry name" value="PSI_RLU"/>
    <property type="match status" value="1"/>
</dbReference>
<reference evidence="10" key="1">
    <citation type="journal article" date="2020" name="bioRxiv">
        <title>Chromosome-level reference genome of the European wasp spider Argiope bruennichi: a resource for studies on range expansion and evolutionary adaptation.</title>
        <authorList>
            <person name="Sheffer M.M."/>
            <person name="Hoppe A."/>
            <person name="Krehenwinkel H."/>
            <person name="Uhl G."/>
            <person name="Kuss A.W."/>
            <person name="Jensen L."/>
            <person name="Jensen C."/>
            <person name="Gillespie R.G."/>
            <person name="Hoff K.J."/>
            <person name="Prost S."/>
        </authorList>
    </citation>
    <scope>NUCLEOTIDE SEQUENCE</scope>
</reference>
<dbReference type="PANTHER" id="PTHR21600:SF83">
    <property type="entry name" value="PSEUDOURIDYLATE SYNTHASE RPUSD4, MITOCHONDRIAL"/>
    <property type="match status" value="1"/>
</dbReference>
<evidence type="ECO:0000256" key="2">
    <source>
        <dbReference type="ARBA" id="ARBA00001896"/>
    </source>
</evidence>
<dbReference type="Proteomes" id="UP000807504">
    <property type="component" value="Unassembled WGS sequence"/>
</dbReference>
<comment type="similarity">
    <text evidence="3">Belongs to the pseudouridine synthase RluA family.</text>
</comment>
<evidence type="ECO:0000256" key="6">
    <source>
        <dbReference type="ARBA" id="ARBA00039953"/>
    </source>
</evidence>
<dbReference type="InterPro" id="IPR020103">
    <property type="entry name" value="PsdUridine_synth_cat_dom_sf"/>
</dbReference>
<keyword evidence="11" id="KW-1185">Reference proteome</keyword>
<dbReference type="GO" id="GO:0003723">
    <property type="term" value="F:RNA binding"/>
    <property type="evidence" value="ECO:0007669"/>
    <property type="project" value="InterPro"/>
</dbReference>
<dbReference type="GO" id="GO:0009982">
    <property type="term" value="F:pseudouridine synthase activity"/>
    <property type="evidence" value="ECO:0007669"/>
    <property type="project" value="InterPro"/>
</dbReference>
<name>A0A8T0FTD3_ARGBR</name>
<comment type="catalytic activity">
    <reaction evidence="5">
        <text>a uridine in tRNA = a pseudouridine in tRNA</text>
        <dbReference type="Rhea" id="RHEA:54572"/>
        <dbReference type="Rhea" id="RHEA-COMP:13339"/>
        <dbReference type="Rhea" id="RHEA-COMP:13934"/>
        <dbReference type="ChEBI" id="CHEBI:65314"/>
        <dbReference type="ChEBI" id="CHEBI:65315"/>
    </reaction>
</comment>
<reference evidence="10" key="2">
    <citation type="submission" date="2020-06" db="EMBL/GenBank/DDBJ databases">
        <authorList>
            <person name="Sheffer M."/>
        </authorList>
    </citation>
    <scope>NUCLEOTIDE SEQUENCE</scope>
</reference>
<evidence type="ECO:0000256" key="8">
    <source>
        <dbReference type="SAM" id="MobiDB-lite"/>
    </source>
</evidence>
<gene>
    <name evidence="10" type="ORF">HNY73_004336</name>
</gene>
<evidence type="ECO:0000256" key="7">
    <source>
        <dbReference type="ARBA" id="ARBA00041563"/>
    </source>
</evidence>
<feature type="region of interest" description="Disordered" evidence="8">
    <location>
        <begin position="500"/>
        <end position="519"/>
    </location>
</feature>
<comment type="catalytic activity">
    <reaction evidence="1">
        <text>a uridine in mRNA = a pseudouridine in mRNA</text>
        <dbReference type="Rhea" id="RHEA:56644"/>
        <dbReference type="Rhea" id="RHEA-COMP:14658"/>
        <dbReference type="Rhea" id="RHEA-COMP:14659"/>
        <dbReference type="ChEBI" id="CHEBI:65314"/>
        <dbReference type="ChEBI" id="CHEBI:65315"/>
    </reaction>
</comment>
<dbReference type="Gene3D" id="3.30.2350.10">
    <property type="entry name" value="Pseudouridine synthase"/>
    <property type="match status" value="1"/>
</dbReference>
<sequence length="861" mass="98997">MSKTEQSLREQGFSNSKNFHSTQCAYLRKVSSNRRKTADVCEFENSSSVAGEFSVSEQPKKINNNFFGIESDEGVIEINDKPSLNNNVSRQLFKNVEQEKFISTTFGTVRYDSENKPKYHGQLEKEKILISSAVEKDKIHDLNQTLLSKNSVQNCSFLSNTQESSKRTTDVLDRNLKSELPSSSHVDELYFPESYTVNENNTTVGLENSSSCSKEEKSNFIEESYFTHKMNSDTIFQNTDITSEAIKSTECNVKQATSEVESSPFLSFDNKSNFIEECYFNDKITDETVIKNSDMRENMNTDENHSILIHNKCISDDKQSSYIDDSYFNSICDGNFKNVHKKFQSVTKVVDTVEEKSNKENSMASDAQNKVLKKNLLINESEVGMTDSQVTSKEVKFSTKGIFNSQETETNMKTLYNLDKNIENLYTNENSVKLSSEFINPNLEELEDYNKFISRTTHLSKIKNNFSFQSKEFLKKSRLINSKSYSSEKKLRSFQRKLGETDSIEETHHKEEQLESSQEMHDIKVKKEACFENLNANDQPESAYHFVKKLRSAKKKLDPELINGKFIQKTEQYDSKGFRILKNQVPDLKYYTRDEILELLIKNVLYSDDDLVVLNKPYNLVMHESKTVKDPCLSQYLDDLAAELDKKTYKPKLITVHRLDKETSGCLLLARNEISAQRLLSFFSQRKIIKTYWIVTIKVPNPLEGVIDMPISEGSINGRARMVLHPDLPKDVSYQNHSKSGKRAVTHYKVISESGNAALVEAKPETGIKHQIRVHFGFGLSCPILGDHKYSHLDKLAPQKLQSDLLQKLHVRQSKVRHIPMHIYARSILIPQYRDGRNLFVMAPMPIHMSKNLQRLKFKKK</sequence>
<evidence type="ECO:0000256" key="3">
    <source>
        <dbReference type="ARBA" id="ARBA00010876"/>
    </source>
</evidence>
<dbReference type="AlphaFoldDB" id="A0A8T0FTD3"/>
<evidence type="ECO:0000256" key="1">
    <source>
        <dbReference type="ARBA" id="ARBA00001166"/>
    </source>
</evidence>